<keyword evidence="17" id="KW-1185">Reference proteome</keyword>
<protein>
    <recommendedName>
        <fullName evidence="10">Ribonuclease J</fullName>
        <shortName evidence="10">RNase J</shortName>
        <ecNumber evidence="10">3.1.-.-</ecNumber>
    </recommendedName>
</protein>
<dbReference type="GO" id="GO:0003723">
    <property type="term" value="F:RNA binding"/>
    <property type="evidence" value="ECO:0007669"/>
    <property type="project" value="UniProtKB-UniRule"/>
</dbReference>
<dbReference type="GO" id="GO:0004521">
    <property type="term" value="F:RNA endonuclease activity"/>
    <property type="evidence" value="ECO:0007669"/>
    <property type="project" value="UniProtKB-UniRule"/>
</dbReference>
<feature type="compositionally biased region" description="Basic residues" evidence="14">
    <location>
        <begin position="13"/>
        <end position="37"/>
    </location>
</feature>
<dbReference type="Proteomes" id="UP000473648">
    <property type="component" value="Unassembled WGS sequence"/>
</dbReference>
<reference evidence="16" key="1">
    <citation type="journal article" date="2020" name="Appl. Environ. Microbiol.">
        <title>Medium-Chain Fatty Acid Synthesis by 'Candidatus Weimeria bifida' gen. nov., sp. nov., and 'Candidatus Pseudoramibacter fermentans' sp. nov.</title>
        <authorList>
            <person name="Scarborough M.J."/>
            <person name="Myers K.S."/>
            <person name="Donohue T.J."/>
            <person name="Noguera D.R."/>
        </authorList>
    </citation>
    <scope>NUCLEOTIDE SEQUENCE</scope>
    <source>
        <strain evidence="16">EUB1.1</strain>
    </source>
</reference>
<dbReference type="Gene3D" id="3.40.50.10710">
    <property type="entry name" value="Metallo-hydrolase/oxidoreductase"/>
    <property type="match status" value="1"/>
</dbReference>
<dbReference type="Pfam" id="PF17770">
    <property type="entry name" value="RNase_J_C"/>
    <property type="match status" value="1"/>
</dbReference>
<dbReference type="AlphaFoldDB" id="A0A6L5GR84"/>
<feature type="binding site" evidence="13">
    <location>
        <position position="421"/>
    </location>
    <ligand>
        <name>Zn(2+)</name>
        <dbReference type="ChEBI" id="CHEBI:29105"/>
        <label>1</label>
        <note>catalytic</note>
    </ligand>
</feature>
<keyword evidence="13" id="KW-0106">Calcium</keyword>
<feature type="binding site" evidence="13">
    <location>
        <position position="194"/>
    </location>
    <ligand>
        <name>Zn(2+)</name>
        <dbReference type="ChEBI" id="CHEBI:29105"/>
        <label>1</label>
        <note>catalytic</note>
    </ligand>
</feature>
<evidence type="ECO:0000256" key="7">
    <source>
        <dbReference type="ARBA" id="ARBA00022833"/>
    </source>
</evidence>
<dbReference type="Gene3D" id="3.60.15.10">
    <property type="entry name" value="Ribonuclease Z/Hydroxyacylglutathione hydrolase-like"/>
    <property type="match status" value="1"/>
</dbReference>
<comment type="cofactor">
    <cofactor evidence="13">
        <name>Zn(2+)</name>
        <dbReference type="ChEBI" id="CHEBI:29105"/>
    </cofactor>
    <text evidence="13">Binds 2 Zn(2+) ions per subunit. It is not clear if Zn(2+) or Mg(2+) is physiologically important.</text>
</comment>
<dbReference type="InterPro" id="IPR011108">
    <property type="entry name" value="RMMBL"/>
</dbReference>
<proteinExistence type="inferred from homology"/>
<comment type="function">
    <text evidence="10">An RNase that has 5'-3' exonuclease and possibly endonuclease activity. Involved in maturation of rRNA and in some organisms also mRNA maturation and/or decay.</text>
</comment>
<keyword evidence="6 10" id="KW-0378">Hydrolase</keyword>
<accession>A0A6L5GR84</accession>
<keyword evidence="4 13" id="KW-0479">Metal-binding</keyword>
<evidence type="ECO:0000256" key="8">
    <source>
        <dbReference type="ARBA" id="ARBA00022839"/>
    </source>
</evidence>
<feature type="binding site" evidence="13">
    <location>
        <position position="79"/>
    </location>
    <ligand>
        <name>Zn(2+)</name>
        <dbReference type="ChEBI" id="CHEBI:29105"/>
        <label>2</label>
        <note>catalytic</note>
    </ligand>
</feature>
<feature type="binding site" evidence="13">
    <location>
        <position position="108"/>
    </location>
    <ligand>
        <name>Zn(2+)</name>
        <dbReference type="ChEBI" id="CHEBI:29105"/>
        <label>1</label>
        <note>catalytic</note>
    </ligand>
</feature>
<dbReference type="FunFam" id="3.10.20.580:FF:000001">
    <property type="entry name" value="Ribonuclease J"/>
    <property type="match status" value="1"/>
</dbReference>
<evidence type="ECO:0000256" key="3">
    <source>
        <dbReference type="ARBA" id="ARBA00022722"/>
    </source>
</evidence>
<comment type="similarity">
    <text evidence="10">Belongs to the metallo-beta-lactamase superfamily. RNA-metabolizing metallo-beta-lactamase-like family. Bacterial RNase J subfamily.</text>
</comment>
<dbReference type="PIRSF" id="PIRSF004803">
    <property type="entry name" value="RnjA"/>
    <property type="match status" value="1"/>
</dbReference>
<sequence length="584" mass="65065">MNEQKQNNNGKKSSSKRHSWFRKKKKKNNNNNGKRHDKLKVIPIGGLGEIGKNMTAFEYNNQIVIVDCGMMFPEDGMYGIDSVLPDFSYLVENASKVKGLVITHGHEDHIGAIPYLLKKINVPIYATKFTMGLIDHKLEEHRLISQAKRHVIAAGNEVTIGDFRIEFIHVNHSIADAVALCIKTPAATVFHTGDFKIDFNPVDGDIIDLQRIAALGNRGVDLLLCDSTNVEENGYAGSETEIGKTFYDLFRGNKKRIIVTTFASNVHRVQQIINTAAVYNRKVIINGRSMETMVSVASDLGYLDIPKNLVIDIHDMKKYKPSQLVVITTGSQGEPMAALGRMANGNHKYLQIGKDDTIIISASPVPGNEKMVAEIINKLVDLGAEVIYNKFANIHVSGHAKREELKIIHTLVKPTFFMPVHGEARMLKLHADLAESLGMDAKNIRIQQNGDVMQLSHKEFKKIDEISAEPVLVDGLGVGDIGNIVLNDRKRLSEDGLFIVAITMKNGKAVSGPDIISRGFVYMRESEDLINGAKATVQKALKNCENKKVTDWKTIKSDIQDALFRYLYKETQRKPMILPILMEA</sequence>
<dbReference type="InterPro" id="IPR041636">
    <property type="entry name" value="RNase_J_C"/>
</dbReference>
<dbReference type="InterPro" id="IPR042173">
    <property type="entry name" value="RNase_J_2"/>
</dbReference>
<feature type="binding site" evidence="13">
    <location>
        <position position="109"/>
    </location>
    <ligand>
        <name>Zn(2+)</name>
        <dbReference type="ChEBI" id="CHEBI:29105"/>
        <label>1</label>
        <note>catalytic</note>
    </ligand>
</feature>
<feature type="active site" description="Proton donor" evidence="11">
    <location>
        <position position="226"/>
    </location>
</feature>
<keyword evidence="3 10" id="KW-0540">Nuclease</keyword>
<dbReference type="GO" id="GO:0005737">
    <property type="term" value="C:cytoplasm"/>
    <property type="evidence" value="ECO:0007669"/>
    <property type="project" value="UniProtKB-SubCell"/>
</dbReference>
<comment type="caution">
    <text evidence="16">The sequence shown here is derived from an EMBL/GenBank/DDBJ whole genome shotgun (WGS) entry which is preliminary data.</text>
</comment>
<dbReference type="InterPro" id="IPR030854">
    <property type="entry name" value="RNase_J_bac"/>
</dbReference>
<evidence type="ECO:0000256" key="11">
    <source>
        <dbReference type="PIRSR" id="PIRSR004803-1"/>
    </source>
</evidence>
<feature type="region of interest" description="Disordered" evidence="14">
    <location>
        <begin position="1"/>
        <end position="37"/>
    </location>
</feature>
<evidence type="ECO:0000313" key="17">
    <source>
        <dbReference type="Proteomes" id="UP000473648"/>
    </source>
</evidence>
<dbReference type="CDD" id="cd07714">
    <property type="entry name" value="RNaseJ_MBL-fold"/>
    <property type="match status" value="1"/>
</dbReference>
<feature type="binding site" evidence="13">
    <location>
        <position position="104"/>
    </location>
    <ligand>
        <name>Zn(2+)</name>
        <dbReference type="ChEBI" id="CHEBI:29105"/>
        <label>1</label>
        <note>catalytic</note>
    </ligand>
</feature>
<evidence type="ECO:0000256" key="9">
    <source>
        <dbReference type="ARBA" id="ARBA00022884"/>
    </source>
</evidence>
<evidence type="ECO:0000256" key="13">
    <source>
        <dbReference type="PIRSR" id="PIRSR004803-3"/>
    </source>
</evidence>
<dbReference type="GO" id="GO:0006364">
    <property type="term" value="P:rRNA processing"/>
    <property type="evidence" value="ECO:0007669"/>
    <property type="project" value="UniProtKB-UniRule"/>
</dbReference>
<evidence type="ECO:0000256" key="4">
    <source>
        <dbReference type="ARBA" id="ARBA00022723"/>
    </source>
</evidence>
<feature type="binding site" evidence="12">
    <location>
        <begin position="263"/>
        <end position="265"/>
    </location>
    <ligand>
        <name>substrate</name>
    </ligand>
</feature>
<dbReference type="InterPro" id="IPR055132">
    <property type="entry name" value="RNase_J_b_CASP"/>
</dbReference>
<dbReference type="Gene3D" id="3.10.20.580">
    <property type="match status" value="1"/>
</dbReference>
<evidence type="ECO:0000256" key="5">
    <source>
        <dbReference type="ARBA" id="ARBA00022759"/>
    </source>
</evidence>
<evidence type="ECO:0000256" key="14">
    <source>
        <dbReference type="SAM" id="MobiDB-lite"/>
    </source>
</evidence>
<dbReference type="InterPro" id="IPR004613">
    <property type="entry name" value="RNase_J"/>
</dbReference>
<dbReference type="Pfam" id="PF00753">
    <property type="entry name" value="Lactamase_B"/>
    <property type="match status" value="1"/>
</dbReference>
<dbReference type="Pfam" id="PF22505">
    <property type="entry name" value="RNase_J_b_CASP"/>
    <property type="match status" value="1"/>
</dbReference>
<evidence type="ECO:0000256" key="12">
    <source>
        <dbReference type="PIRSR" id="PIRSR004803-2"/>
    </source>
</evidence>
<keyword evidence="8 10" id="KW-0269">Exonuclease</keyword>
<comment type="subcellular location">
    <subcellularLocation>
        <location evidence="1 10">Cytoplasm</location>
    </subcellularLocation>
</comment>
<dbReference type="PANTHER" id="PTHR43694:SF1">
    <property type="entry name" value="RIBONUCLEASE J"/>
    <property type="match status" value="1"/>
</dbReference>
<feature type="compositionally biased region" description="Low complexity" evidence="14">
    <location>
        <begin position="1"/>
        <end position="12"/>
    </location>
</feature>
<evidence type="ECO:0000256" key="2">
    <source>
        <dbReference type="ARBA" id="ARBA00022490"/>
    </source>
</evidence>
<keyword evidence="5 10" id="KW-0255">Endonuclease</keyword>
<gene>
    <name evidence="10" type="primary">rnj</name>
    <name evidence="16" type="ORF">FRC53_04855</name>
</gene>
<dbReference type="InterPro" id="IPR001279">
    <property type="entry name" value="Metallo-B-lactamas"/>
</dbReference>
<dbReference type="InterPro" id="IPR036866">
    <property type="entry name" value="RibonucZ/Hydroxyglut_hydro"/>
</dbReference>
<feature type="active site" description="Proton acceptor" evidence="11">
    <location>
        <position position="399"/>
    </location>
</feature>
<comment type="subunit">
    <text evidence="10">Homodimer, may be a subunit of the RNA degradosome.</text>
</comment>
<organism evidence="16 17">
    <name type="scientific">Candidatus Pseudoramibacter fermentans</name>
    <dbReference type="NCBI Taxonomy" id="2594427"/>
    <lineage>
        <taxon>Bacteria</taxon>
        <taxon>Bacillati</taxon>
        <taxon>Bacillota</taxon>
        <taxon>Clostridia</taxon>
        <taxon>Eubacteriales</taxon>
        <taxon>Eubacteriaceae</taxon>
        <taxon>Pseudoramibacter</taxon>
    </lineage>
</organism>
<dbReference type="SMART" id="SM00849">
    <property type="entry name" value="Lactamase_B"/>
    <property type="match status" value="1"/>
</dbReference>
<evidence type="ECO:0000256" key="10">
    <source>
        <dbReference type="HAMAP-Rule" id="MF_01491"/>
    </source>
</evidence>
<evidence type="ECO:0000256" key="1">
    <source>
        <dbReference type="ARBA" id="ARBA00004496"/>
    </source>
</evidence>
<dbReference type="SUPFAM" id="SSF56281">
    <property type="entry name" value="Metallo-hydrolase/oxidoreductase"/>
    <property type="match status" value="1"/>
</dbReference>
<comment type="cofactor">
    <cofactor evidence="13">
        <name>Ca(2+)</name>
        <dbReference type="ChEBI" id="CHEBI:29108"/>
    </cofactor>
    <text evidence="13">Binds 1 Ca(2+) cation per subunit. Seen in 1 crystal structure, it is not clear if it is physiologically important.</text>
</comment>
<feature type="binding site" evidence="10 12">
    <location>
        <begin position="395"/>
        <end position="399"/>
    </location>
    <ligand>
        <name>substrate</name>
    </ligand>
</feature>
<dbReference type="GO" id="GO:0004534">
    <property type="term" value="F:5'-3' RNA exonuclease activity"/>
    <property type="evidence" value="ECO:0007669"/>
    <property type="project" value="UniProtKB-UniRule"/>
</dbReference>
<name>A0A6L5GR84_9FIRM</name>
<dbReference type="EC" id="3.1.-.-" evidence="10"/>
<feature type="binding site" evidence="13">
    <location>
        <position position="474"/>
    </location>
    <ligand>
        <name>Ca(2+)</name>
        <dbReference type="ChEBI" id="CHEBI:29108"/>
    </ligand>
</feature>
<feature type="binding site" evidence="13">
    <location>
        <position position="172"/>
    </location>
    <ligand>
        <name>Zn(2+)</name>
        <dbReference type="ChEBI" id="CHEBI:29105"/>
        <label>1</label>
        <note>catalytic</note>
    </ligand>
</feature>
<evidence type="ECO:0000256" key="6">
    <source>
        <dbReference type="ARBA" id="ARBA00022801"/>
    </source>
</evidence>
<feature type="domain" description="Metallo-beta-lactamase" evidence="15">
    <location>
        <begin position="51"/>
        <end position="246"/>
    </location>
</feature>
<keyword evidence="9 10" id="KW-0694">RNA-binding</keyword>
<dbReference type="NCBIfam" id="TIGR00649">
    <property type="entry name" value="MG423"/>
    <property type="match status" value="1"/>
</dbReference>
<keyword evidence="2 10" id="KW-0963">Cytoplasm</keyword>
<keyword evidence="10" id="KW-0698">rRNA processing</keyword>
<feature type="binding site" evidence="13">
    <location>
        <position position="81"/>
    </location>
    <ligand>
        <name>Ca(2+)</name>
        <dbReference type="ChEBI" id="CHEBI:29108"/>
    </ligand>
</feature>
<keyword evidence="7 13" id="KW-0862">Zinc</keyword>
<dbReference type="HAMAP" id="MF_01491">
    <property type="entry name" value="RNase_J_bact"/>
    <property type="match status" value="1"/>
</dbReference>
<dbReference type="Pfam" id="PF07521">
    <property type="entry name" value="RMMBL"/>
    <property type="match status" value="1"/>
</dbReference>
<dbReference type="EMBL" id="VOGB01000004">
    <property type="protein sequence ID" value="MQM72744.1"/>
    <property type="molecule type" value="Genomic_DNA"/>
</dbReference>
<evidence type="ECO:0000313" key="16">
    <source>
        <dbReference type="EMBL" id="MQM72744.1"/>
    </source>
</evidence>
<dbReference type="PANTHER" id="PTHR43694">
    <property type="entry name" value="RIBONUCLEASE J"/>
    <property type="match status" value="1"/>
</dbReference>
<feature type="binding site" evidence="13">
    <location>
        <position position="106"/>
    </location>
    <ligand>
        <name>Zn(2+)</name>
        <dbReference type="ChEBI" id="CHEBI:29105"/>
        <label>1</label>
        <note>catalytic</note>
    </ligand>
</feature>
<evidence type="ECO:0000259" key="15">
    <source>
        <dbReference type="SMART" id="SM00849"/>
    </source>
</evidence>
<dbReference type="GO" id="GO:0008270">
    <property type="term" value="F:zinc ion binding"/>
    <property type="evidence" value="ECO:0007669"/>
    <property type="project" value="InterPro"/>
</dbReference>